<proteinExistence type="predicted"/>
<dbReference type="Proteomes" id="UP000327157">
    <property type="component" value="Chromosome 10"/>
</dbReference>
<evidence type="ECO:0000313" key="2">
    <source>
        <dbReference type="EMBL" id="KAB2602546.1"/>
    </source>
</evidence>
<comment type="caution">
    <text evidence="2">The sequence shown here is derived from an EMBL/GenBank/DDBJ whole genome shotgun (WGS) entry which is preliminary data.</text>
</comment>
<reference evidence="2 3" key="3">
    <citation type="submission" date="2019-11" db="EMBL/GenBank/DDBJ databases">
        <title>A de novo genome assembly of a pear dwarfing rootstock.</title>
        <authorList>
            <person name="Wang F."/>
            <person name="Wang J."/>
            <person name="Li S."/>
            <person name="Zhang Y."/>
            <person name="Fang M."/>
            <person name="Ma L."/>
            <person name="Zhao Y."/>
            <person name="Jiang S."/>
        </authorList>
    </citation>
    <scope>NUCLEOTIDE SEQUENCE [LARGE SCALE GENOMIC DNA]</scope>
    <source>
        <strain evidence="2">S2</strain>
        <tissue evidence="2">Leaf</tissue>
    </source>
</reference>
<reference evidence="3" key="2">
    <citation type="submission" date="2019-10" db="EMBL/GenBank/DDBJ databases">
        <title>A de novo genome assembly of a pear dwarfing rootstock.</title>
        <authorList>
            <person name="Wang F."/>
            <person name="Wang J."/>
            <person name="Li S."/>
            <person name="Zhang Y."/>
            <person name="Fang M."/>
            <person name="Ma L."/>
            <person name="Zhao Y."/>
            <person name="Jiang S."/>
        </authorList>
    </citation>
    <scope>NUCLEOTIDE SEQUENCE [LARGE SCALE GENOMIC DNA]</scope>
</reference>
<organism evidence="2 3">
    <name type="scientific">Pyrus ussuriensis x Pyrus communis</name>
    <dbReference type="NCBI Taxonomy" id="2448454"/>
    <lineage>
        <taxon>Eukaryota</taxon>
        <taxon>Viridiplantae</taxon>
        <taxon>Streptophyta</taxon>
        <taxon>Embryophyta</taxon>
        <taxon>Tracheophyta</taxon>
        <taxon>Spermatophyta</taxon>
        <taxon>Magnoliopsida</taxon>
        <taxon>eudicotyledons</taxon>
        <taxon>Gunneridae</taxon>
        <taxon>Pentapetalae</taxon>
        <taxon>rosids</taxon>
        <taxon>fabids</taxon>
        <taxon>Rosales</taxon>
        <taxon>Rosaceae</taxon>
        <taxon>Amygdaloideae</taxon>
        <taxon>Maleae</taxon>
        <taxon>Pyrus</taxon>
    </lineage>
</organism>
<keyword evidence="3" id="KW-1185">Reference proteome</keyword>
<evidence type="ECO:0000313" key="3">
    <source>
        <dbReference type="Proteomes" id="UP000327157"/>
    </source>
</evidence>
<evidence type="ECO:0000256" key="1">
    <source>
        <dbReference type="SAM" id="Phobius"/>
    </source>
</evidence>
<name>A0A5N5FHF0_9ROSA</name>
<protein>
    <submittedName>
        <fullName evidence="2">TMV resistance protein N-like</fullName>
    </submittedName>
</protein>
<dbReference type="EMBL" id="SMOL01000695">
    <property type="protein sequence ID" value="KAB2602546.1"/>
    <property type="molecule type" value="Genomic_DNA"/>
</dbReference>
<feature type="transmembrane region" description="Helical" evidence="1">
    <location>
        <begin position="62"/>
        <end position="84"/>
    </location>
</feature>
<accession>A0A5N5FHF0</accession>
<gene>
    <name evidence="2" type="ORF">D8674_003551</name>
</gene>
<keyword evidence="1" id="KW-0472">Membrane</keyword>
<reference evidence="2 3" key="1">
    <citation type="submission" date="2019-09" db="EMBL/GenBank/DDBJ databases">
        <authorList>
            <person name="Ou C."/>
        </authorList>
    </citation>
    <scope>NUCLEOTIDE SEQUENCE [LARGE SCALE GENOMIC DNA]</scope>
    <source>
        <strain evidence="2">S2</strain>
        <tissue evidence="2">Leaf</tissue>
    </source>
</reference>
<keyword evidence="1" id="KW-0812">Transmembrane</keyword>
<dbReference type="AlphaFoldDB" id="A0A5N5FHF0"/>
<keyword evidence="1" id="KW-1133">Transmembrane helix</keyword>
<sequence>MVLNRSNGQFIWSRQAGGTCFFVDRESLSLWKKKEALLWIQEPFSGIFDSSVFSARELSQGLVFTDAGVLWNSVFLSSVLLLRLTKKKKKKKKKGEVLPTKFSFNGCIIKKNLVT</sequence>